<evidence type="ECO:0000313" key="1">
    <source>
        <dbReference type="EMBL" id="UNY48735.1"/>
    </source>
</evidence>
<accession>A0AAE9G6D0</accession>
<organism evidence="1 2">
    <name type="scientific">Bacillus phage FADO</name>
    <dbReference type="NCBI Taxonomy" id="2917160"/>
    <lineage>
        <taxon>Viruses</taxon>
        <taxon>Duplodnaviria</taxon>
        <taxon>Heunggongvirae</taxon>
        <taxon>Uroviricota</taxon>
        <taxon>Caudoviricetes</taxon>
        <taxon>Heleneionescovirinae</taxon>
        <taxon>Zhangjivirus</taxon>
        <taxon>Zhangjivirus fado</taxon>
    </lineage>
</organism>
<gene>
    <name evidence="1" type="ORF">fado_20</name>
</gene>
<sequence>MKVIKEEIKETEYIVKLTQTEVNTIALALGCSTPDQLKRQAKRHGMSSFFIDCYALYRSFADKLSNT</sequence>
<reference evidence="1 2" key="1">
    <citation type="submission" date="2022-01" db="EMBL/GenBank/DDBJ databases">
        <authorList>
            <person name="Stokar-Avihail A."/>
        </authorList>
    </citation>
    <scope>NUCLEOTIDE SEQUENCE [LARGE SCALE GENOMIC DNA]</scope>
</reference>
<protein>
    <submittedName>
        <fullName evidence="1">Uncharacterized protein</fullName>
    </submittedName>
</protein>
<proteinExistence type="predicted"/>
<dbReference type="EMBL" id="OM236516">
    <property type="protein sequence ID" value="UNY48735.1"/>
    <property type="molecule type" value="Genomic_DNA"/>
</dbReference>
<name>A0AAE9G6D0_9CAUD</name>
<evidence type="ECO:0000313" key="2">
    <source>
        <dbReference type="Proteomes" id="UP000831021"/>
    </source>
</evidence>
<keyword evidence="2" id="KW-1185">Reference proteome</keyword>
<dbReference type="Proteomes" id="UP000831021">
    <property type="component" value="Segment"/>
</dbReference>